<dbReference type="VEuPathDB" id="FungiDB:MYCFIDRAFT_182581"/>
<organism evidence="2 3">
    <name type="scientific">Pseudocercospora fijiensis (strain CIRAD86)</name>
    <name type="common">Black leaf streak disease fungus</name>
    <name type="synonym">Mycosphaerella fijiensis</name>
    <dbReference type="NCBI Taxonomy" id="383855"/>
    <lineage>
        <taxon>Eukaryota</taxon>
        <taxon>Fungi</taxon>
        <taxon>Dikarya</taxon>
        <taxon>Ascomycota</taxon>
        <taxon>Pezizomycotina</taxon>
        <taxon>Dothideomycetes</taxon>
        <taxon>Dothideomycetidae</taxon>
        <taxon>Mycosphaerellales</taxon>
        <taxon>Mycosphaerellaceae</taxon>
        <taxon>Pseudocercospora</taxon>
    </lineage>
</organism>
<gene>
    <name evidence="2" type="ORF">MYCFIDRAFT_182581</name>
</gene>
<dbReference type="EMBL" id="KB446558">
    <property type="protein sequence ID" value="EME82620.1"/>
    <property type="molecule type" value="Genomic_DNA"/>
</dbReference>
<dbReference type="AlphaFoldDB" id="M2YY85"/>
<dbReference type="KEGG" id="pfj:MYCFIDRAFT_182581"/>
<dbReference type="RefSeq" id="XP_007926099.1">
    <property type="nucleotide sequence ID" value="XM_007927908.1"/>
</dbReference>
<accession>M2YY85</accession>
<reference evidence="2 3" key="1">
    <citation type="journal article" date="2012" name="PLoS Pathog.">
        <title>Diverse lifestyles and strategies of plant pathogenesis encoded in the genomes of eighteen Dothideomycetes fungi.</title>
        <authorList>
            <person name="Ohm R.A."/>
            <person name="Feau N."/>
            <person name="Henrissat B."/>
            <person name="Schoch C.L."/>
            <person name="Horwitz B.A."/>
            <person name="Barry K.W."/>
            <person name="Condon B.J."/>
            <person name="Copeland A.C."/>
            <person name="Dhillon B."/>
            <person name="Glaser F."/>
            <person name="Hesse C.N."/>
            <person name="Kosti I."/>
            <person name="LaButti K."/>
            <person name="Lindquist E.A."/>
            <person name="Lucas S."/>
            <person name="Salamov A.A."/>
            <person name="Bradshaw R.E."/>
            <person name="Ciuffetti L."/>
            <person name="Hamelin R.C."/>
            <person name="Kema G.H.J."/>
            <person name="Lawrence C."/>
            <person name="Scott J.A."/>
            <person name="Spatafora J.W."/>
            <person name="Turgeon B.G."/>
            <person name="de Wit P.J.G.M."/>
            <person name="Zhong S."/>
            <person name="Goodwin S.B."/>
            <person name="Grigoriev I.V."/>
        </authorList>
    </citation>
    <scope>NUCLEOTIDE SEQUENCE [LARGE SCALE GENOMIC DNA]</scope>
    <source>
        <strain evidence="2 3">CIRAD86</strain>
    </source>
</reference>
<protein>
    <submittedName>
        <fullName evidence="2">Uncharacterized protein</fullName>
    </submittedName>
</protein>
<keyword evidence="3" id="KW-1185">Reference proteome</keyword>
<dbReference type="GeneID" id="19334619"/>
<dbReference type="Proteomes" id="UP000016932">
    <property type="component" value="Unassembled WGS sequence"/>
</dbReference>
<evidence type="ECO:0000313" key="3">
    <source>
        <dbReference type="Proteomes" id="UP000016932"/>
    </source>
</evidence>
<evidence type="ECO:0000256" key="1">
    <source>
        <dbReference type="SAM" id="MobiDB-lite"/>
    </source>
</evidence>
<dbReference type="HOGENOM" id="CLU_2211115_0_0_1"/>
<evidence type="ECO:0000313" key="2">
    <source>
        <dbReference type="EMBL" id="EME82620.1"/>
    </source>
</evidence>
<sequence>MWAGSFGSHAQQPVQAPPSVAAQHLCAQPDDLSILDHLPLPFGSLLGPAAFGPGAGDFGAGAGDVGGPGADDFGPGAGDVGPGVFAGAFGAPAIANSSRGINPSRRK</sequence>
<feature type="region of interest" description="Disordered" evidence="1">
    <location>
        <begin position="1"/>
        <end position="22"/>
    </location>
</feature>
<name>M2YY85_PSEFD</name>
<proteinExistence type="predicted"/>